<keyword evidence="5" id="KW-1185">Reference proteome</keyword>
<protein>
    <recommendedName>
        <fullName evidence="6">Glutathione S-transferase</fullName>
    </recommendedName>
</protein>
<dbReference type="Gene3D" id="3.40.30.10">
    <property type="entry name" value="Glutaredoxin"/>
    <property type="match status" value="1"/>
</dbReference>
<dbReference type="InterPro" id="IPR010987">
    <property type="entry name" value="Glutathione-S-Trfase_C-like"/>
</dbReference>
<dbReference type="InterPro" id="IPR040079">
    <property type="entry name" value="Glutathione_S-Trfase"/>
</dbReference>
<dbReference type="PANTHER" id="PTHR44051">
    <property type="entry name" value="GLUTATHIONE S-TRANSFERASE-RELATED"/>
    <property type="match status" value="1"/>
</dbReference>
<evidence type="ECO:0000259" key="3">
    <source>
        <dbReference type="PROSITE" id="PS50405"/>
    </source>
</evidence>
<dbReference type="CDD" id="cd03048">
    <property type="entry name" value="GST_N_Ure2p_like"/>
    <property type="match status" value="1"/>
</dbReference>
<dbReference type="EMBL" id="JAVHNQ010000011">
    <property type="protein sequence ID" value="KAK6336075.1"/>
    <property type="molecule type" value="Genomic_DNA"/>
</dbReference>
<dbReference type="PROSITE" id="PS50405">
    <property type="entry name" value="GST_CTER"/>
    <property type="match status" value="1"/>
</dbReference>
<evidence type="ECO:0008006" key="6">
    <source>
        <dbReference type="Google" id="ProtNLM"/>
    </source>
</evidence>
<dbReference type="Pfam" id="PF13409">
    <property type="entry name" value="GST_N_2"/>
    <property type="match status" value="1"/>
</dbReference>
<comment type="similarity">
    <text evidence="1">Belongs to the GST superfamily.</text>
</comment>
<dbReference type="AlphaFoldDB" id="A0AAV9U5N2"/>
<name>A0AAV9U5N2_9PEZI</name>
<dbReference type="InterPro" id="IPR036282">
    <property type="entry name" value="Glutathione-S-Trfase_C_sf"/>
</dbReference>
<dbReference type="SFLD" id="SFLDS00019">
    <property type="entry name" value="Glutathione_Transferase_(cytos"/>
    <property type="match status" value="1"/>
</dbReference>
<feature type="domain" description="GST N-terminal" evidence="2">
    <location>
        <begin position="89"/>
        <end position="178"/>
    </location>
</feature>
<evidence type="ECO:0000259" key="2">
    <source>
        <dbReference type="PROSITE" id="PS50404"/>
    </source>
</evidence>
<dbReference type="Gene3D" id="1.20.1050.10">
    <property type="match status" value="1"/>
</dbReference>
<dbReference type="Proteomes" id="UP001375240">
    <property type="component" value="Unassembled WGS sequence"/>
</dbReference>
<dbReference type="PANTHER" id="PTHR44051:SF8">
    <property type="entry name" value="GLUTATHIONE S-TRANSFERASE GSTA"/>
    <property type="match status" value="1"/>
</dbReference>
<dbReference type="InterPro" id="IPR004045">
    <property type="entry name" value="Glutathione_S-Trfase_N"/>
</dbReference>
<dbReference type="SUPFAM" id="SSF47616">
    <property type="entry name" value="GST C-terminal domain-like"/>
    <property type="match status" value="1"/>
</dbReference>
<sequence>MRAGIFQLRPRLLLAPRHCCDLLVTSRPLVLQALPRCPRQTGSAAVPSRPTTSAIHLATPPRSRGIRNILPKMSNQLYVDETPEPVKSAKGLHLITQSTPNGQKVQIFLEELKDVYGTEWTTSLINIGTNEQKKDWFLRLNPNGRIPVLIDNSQSPPHPVMETSAELLYLLEREDKNHVFGFADPLEQSQCLQWLFFWHGSGAPYLGQVNHFYKFAPEMIRYPQERFKNETLRVFGVIEIRLSGKYTGQPRHYLVGKGVGTYSVADIGTWSWVKGWGFTGAISDEDMKAFPHLLEWIDRIAQRPAVIRGIGDDYNVQKRPDLYIGEKK</sequence>
<dbReference type="SFLD" id="SFLDG00358">
    <property type="entry name" value="Main_(cytGST)"/>
    <property type="match status" value="1"/>
</dbReference>
<evidence type="ECO:0000313" key="5">
    <source>
        <dbReference type="Proteomes" id="UP001375240"/>
    </source>
</evidence>
<dbReference type="PROSITE" id="PS50404">
    <property type="entry name" value="GST_NTER"/>
    <property type="match status" value="1"/>
</dbReference>
<evidence type="ECO:0000313" key="4">
    <source>
        <dbReference type="EMBL" id="KAK6336075.1"/>
    </source>
</evidence>
<comment type="caution">
    <text evidence="4">The sequence shown here is derived from an EMBL/GenBank/DDBJ whole genome shotgun (WGS) entry which is preliminary data.</text>
</comment>
<accession>A0AAV9U5N2</accession>
<dbReference type="SUPFAM" id="SSF52833">
    <property type="entry name" value="Thioredoxin-like"/>
    <property type="match status" value="1"/>
</dbReference>
<gene>
    <name evidence="4" type="ORF">TWF696_001644</name>
</gene>
<feature type="domain" description="GST C-terminal" evidence="3">
    <location>
        <begin position="184"/>
        <end position="324"/>
    </location>
</feature>
<organism evidence="4 5">
    <name type="scientific">Orbilia brochopaga</name>
    <dbReference type="NCBI Taxonomy" id="3140254"/>
    <lineage>
        <taxon>Eukaryota</taxon>
        <taxon>Fungi</taxon>
        <taxon>Dikarya</taxon>
        <taxon>Ascomycota</taxon>
        <taxon>Pezizomycotina</taxon>
        <taxon>Orbiliomycetes</taxon>
        <taxon>Orbiliales</taxon>
        <taxon>Orbiliaceae</taxon>
        <taxon>Orbilia</taxon>
    </lineage>
</organism>
<reference evidence="4 5" key="1">
    <citation type="submission" date="2019-10" db="EMBL/GenBank/DDBJ databases">
        <authorList>
            <person name="Palmer J.M."/>
        </authorList>
    </citation>
    <scope>NUCLEOTIDE SEQUENCE [LARGE SCALE GENOMIC DNA]</scope>
    <source>
        <strain evidence="4 5">TWF696</strain>
    </source>
</reference>
<proteinExistence type="inferred from homology"/>
<dbReference type="InterPro" id="IPR036249">
    <property type="entry name" value="Thioredoxin-like_sf"/>
</dbReference>
<evidence type="ECO:0000256" key="1">
    <source>
        <dbReference type="ARBA" id="ARBA00007409"/>
    </source>
</evidence>